<dbReference type="PANTHER" id="PTHR43876">
    <property type="entry name" value="UBIQUINONE BIOSYNTHESIS MONOOXYGENASE COQ6, MITOCHONDRIAL"/>
    <property type="match status" value="1"/>
</dbReference>
<evidence type="ECO:0000313" key="10">
    <source>
        <dbReference type="Proteomes" id="UP001429984"/>
    </source>
</evidence>
<dbReference type="SUPFAM" id="SSF51905">
    <property type="entry name" value="FAD/NAD(P)-binding domain"/>
    <property type="match status" value="1"/>
</dbReference>
<comment type="caution">
    <text evidence="9">The sequence shown here is derived from an EMBL/GenBank/DDBJ whole genome shotgun (WGS) entry which is preliminary data.</text>
</comment>
<dbReference type="InterPro" id="IPR018168">
    <property type="entry name" value="Ubi_Hdrlase_CS"/>
</dbReference>
<keyword evidence="5" id="KW-0274">FAD</keyword>
<dbReference type="PROSITE" id="PS01304">
    <property type="entry name" value="UBIH"/>
    <property type="match status" value="1"/>
</dbReference>
<keyword evidence="6" id="KW-0560">Oxidoreductase</keyword>
<evidence type="ECO:0000256" key="5">
    <source>
        <dbReference type="ARBA" id="ARBA00022827"/>
    </source>
</evidence>
<comment type="pathway">
    <text evidence="2">Cofactor biosynthesis; ubiquinone biosynthesis.</text>
</comment>
<evidence type="ECO:0000256" key="2">
    <source>
        <dbReference type="ARBA" id="ARBA00004749"/>
    </source>
</evidence>
<name>A0ABS0BA05_9GAMM</name>
<dbReference type="Proteomes" id="UP001429984">
    <property type="component" value="Unassembled WGS sequence"/>
</dbReference>
<protein>
    <submittedName>
        <fullName evidence="9">FAD-dependent monooxygenase</fullName>
    </submittedName>
</protein>
<reference evidence="9 10" key="1">
    <citation type="submission" date="2020-11" db="EMBL/GenBank/DDBJ databases">
        <title>Draft Genome Sequence and Secondary Metabolite Biosynthetic Potential of the Lysobacter niastensis Type strain DSM 18481.</title>
        <authorList>
            <person name="Turrini P."/>
            <person name="Artuso I."/>
            <person name="Tescari M."/>
            <person name="Lugli G.A."/>
            <person name="Frangipani E."/>
            <person name="Ventura M."/>
            <person name="Visca P."/>
        </authorList>
    </citation>
    <scope>NUCLEOTIDE SEQUENCE [LARGE SCALE GENOMIC DNA]</scope>
    <source>
        <strain evidence="9 10">DSM 18481</strain>
    </source>
</reference>
<dbReference type="Pfam" id="PF01494">
    <property type="entry name" value="FAD_binding_3"/>
    <property type="match status" value="1"/>
</dbReference>
<dbReference type="Gene3D" id="3.50.50.60">
    <property type="entry name" value="FAD/NAD(P)-binding domain"/>
    <property type="match status" value="2"/>
</dbReference>
<dbReference type="InterPro" id="IPR036188">
    <property type="entry name" value="FAD/NAD-bd_sf"/>
</dbReference>
<keyword evidence="10" id="KW-1185">Reference proteome</keyword>
<evidence type="ECO:0000256" key="4">
    <source>
        <dbReference type="ARBA" id="ARBA00022630"/>
    </source>
</evidence>
<dbReference type="EMBL" id="JADLZT010000011">
    <property type="protein sequence ID" value="MBF6025841.1"/>
    <property type="molecule type" value="Genomic_DNA"/>
</dbReference>
<evidence type="ECO:0000256" key="3">
    <source>
        <dbReference type="ARBA" id="ARBA00005349"/>
    </source>
</evidence>
<comment type="similarity">
    <text evidence="3">Belongs to the UbiH/COQ6 family.</text>
</comment>
<accession>A0ABS0BA05</accession>
<dbReference type="InterPro" id="IPR051205">
    <property type="entry name" value="UbiH/COQ6_monooxygenase"/>
</dbReference>
<gene>
    <name evidence="9" type="ORF">IU514_17570</name>
</gene>
<dbReference type="PRINTS" id="PR00420">
    <property type="entry name" value="RNGMNOXGNASE"/>
</dbReference>
<proteinExistence type="inferred from homology"/>
<dbReference type="PANTHER" id="PTHR43876:SF8">
    <property type="entry name" value="2-OCTAPRENYL-6-METHOXYPHENOL HYDROXYLASE"/>
    <property type="match status" value="1"/>
</dbReference>
<organism evidence="9 10">
    <name type="scientific">Lysobacter niastensis</name>
    <dbReference type="NCBI Taxonomy" id="380629"/>
    <lineage>
        <taxon>Bacteria</taxon>
        <taxon>Pseudomonadati</taxon>
        <taxon>Pseudomonadota</taxon>
        <taxon>Gammaproteobacteria</taxon>
        <taxon>Lysobacterales</taxon>
        <taxon>Lysobacteraceae</taxon>
        <taxon>Lysobacter</taxon>
    </lineage>
</organism>
<dbReference type="InterPro" id="IPR002938">
    <property type="entry name" value="FAD-bd"/>
</dbReference>
<dbReference type="GO" id="GO:0004497">
    <property type="term" value="F:monooxygenase activity"/>
    <property type="evidence" value="ECO:0007669"/>
    <property type="project" value="UniProtKB-KW"/>
</dbReference>
<dbReference type="RefSeq" id="WP_194932442.1">
    <property type="nucleotide sequence ID" value="NZ_JADLZT010000011.1"/>
</dbReference>
<comment type="cofactor">
    <cofactor evidence="1">
        <name>FAD</name>
        <dbReference type="ChEBI" id="CHEBI:57692"/>
    </cofactor>
</comment>
<evidence type="ECO:0000313" key="9">
    <source>
        <dbReference type="EMBL" id="MBF6025841.1"/>
    </source>
</evidence>
<feature type="domain" description="FAD-binding" evidence="8">
    <location>
        <begin position="7"/>
        <end position="332"/>
    </location>
</feature>
<keyword evidence="4" id="KW-0285">Flavoprotein</keyword>
<evidence type="ECO:0000259" key="8">
    <source>
        <dbReference type="Pfam" id="PF01494"/>
    </source>
</evidence>
<sequence>MSRRGTLDVIVVGAGVVGAAAALAFARDGWSVALVETREPPRWSPTPPFEQGIDLRVYAFAPDNADLLDELGVWRDVSQARVQPYRGMRVWDAAGGGELAFDADAFGQRELGWIVEHALLVDKLWTALPGAGVHLHCPDSVVGLEQDDHAVHLQLDSGTRLRARLVVAADGAGSKLRSLAGIETAAHDYHQRGLVAFVESEQPHQDTCWQRFLPTGPLAFLPFASGHDGRTSSIVWTLPDHEAERLLHADESTFLRELETAFAGTLGAITAVSARAAFPLRRQLAQSYVSGRVAVAGDAAHVVHPLAGQGVNLGLRDVLALRRVLREARHRHAGHADPGAPQALSRWARQQRSDNAMAAYAFDGLNRLFSNDGLAATLLRGPLLGLAGRLPPLTHAFWRRAAGR</sequence>
<evidence type="ECO:0000256" key="1">
    <source>
        <dbReference type="ARBA" id="ARBA00001974"/>
    </source>
</evidence>
<evidence type="ECO:0000256" key="7">
    <source>
        <dbReference type="ARBA" id="ARBA00023033"/>
    </source>
</evidence>
<dbReference type="InterPro" id="IPR010971">
    <property type="entry name" value="UbiH/COQ6"/>
</dbReference>
<evidence type="ECO:0000256" key="6">
    <source>
        <dbReference type="ARBA" id="ARBA00023002"/>
    </source>
</evidence>
<keyword evidence="7 9" id="KW-0503">Monooxygenase</keyword>
<dbReference type="NCBIfam" id="TIGR01988">
    <property type="entry name" value="Ubi-OHases"/>
    <property type="match status" value="1"/>
</dbReference>